<dbReference type="RefSeq" id="WP_053967173.1">
    <property type="nucleotide sequence ID" value="NZ_LIUF01000002.1"/>
</dbReference>
<dbReference type="CDD" id="cd04301">
    <property type="entry name" value="NAT_SF"/>
    <property type="match status" value="1"/>
</dbReference>
<sequence>MTRTYPDEPAEAFPQPPQTITDREDRSIDVIPADDADTESLVEMYLDFDPADRAQGIPPVKEEAIREWLETILDGDCVNVVAKHDDTVAGHATLVPDNEDEHELAIFVLQSYQGAGIGTALVETLLGYGQSEGIDHVWLTVERWNDPAISLYEKVGFEISSAESFEIEMAIRL</sequence>
<dbReference type="InterPro" id="IPR000182">
    <property type="entry name" value="GNAT_dom"/>
</dbReference>
<dbReference type="PROSITE" id="PS51186">
    <property type="entry name" value="GNAT"/>
    <property type="match status" value="1"/>
</dbReference>
<evidence type="ECO:0000259" key="2">
    <source>
        <dbReference type="PROSITE" id="PS51186"/>
    </source>
</evidence>
<dbReference type="AlphaFoldDB" id="A0A0N1IUP1"/>
<dbReference type="InterPro" id="IPR016181">
    <property type="entry name" value="Acyl_CoA_acyltransferase"/>
</dbReference>
<dbReference type="PANTHER" id="PTHR43328:SF1">
    <property type="entry name" value="N-ACETYLTRANSFERASE DOMAIN-CONTAINING PROTEIN"/>
    <property type="match status" value="1"/>
</dbReference>
<comment type="caution">
    <text evidence="3">The sequence shown here is derived from an EMBL/GenBank/DDBJ whole genome shotgun (WGS) entry which is preliminary data.</text>
</comment>
<dbReference type="PATRIC" id="fig|1705562.3.peg.2254"/>
<keyword evidence="4" id="KW-1185">Reference proteome</keyword>
<dbReference type="Pfam" id="PF00583">
    <property type="entry name" value="Acetyltransf_1"/>
    <property type="match status" value="1"/>
</dbReference>
<evidence type="ECO:0000313" key="3">
    <source>
        <dbReference type="EMBL" id="KOX93476.1"/>
    </source>
</evidence>
<evidence type="ECO:0000313" key="4">
    <source>
        <dbReference type="Proteomes" id="UP000037729"/>
    </source>
</evidence>
<dbReference type="EMBL" id="LIUF01000002">
    <property type="protein sequence ID" value="KOX93476.1"/>
    <property type="molecule type" value="Genomic_DNA"/>
</dbReference>
<dbReference type="SUPFAM" id="SSF55729">
    <property type="entry name" value="Acyl-CoA N-acyltransferases (Nat)"/>
    <property type="match status" value="1"/>
</dbReference>
<dbReference type="GO" id="GO:0016747">
    <property type="term" value="F:acyltransferase activity, transferring groups other than amino-acyl groups"/>
    <property type="evidence" value="ECO:0007669"/>
    <property type="project" value="InterPro"/>
</dbReference>
<name>A0A0N1IUP1_9EURY</name>
<feature type="domain" description="N-acetyltransferase" evidence="2">
    <location>
        <begin position="28"/>
        <end position="173"/>
    </location>
</feature>
<keyword evidence="3" id="KW-0808">Transferase</keyword>
<accession>A0A0N1IUP1</accession>
<reference evidence="3 4" key="1">
    <citation type="submission" date="2015-08" db="EMBL/GenBank/DDBJ databases">
        <title>Genomes of Isolates from Cabo Rojo, PR.</title>
        <authorList>
            <person name="Sanchez-Nieves R.L."/>
            <person name="Montalvo-Rodriguez R."/>
        </authorList>
    </citation>
    <scope>NUCLEOTIDE SEQUENCE [LARGE SCALE GENOMIC DNA]</scope>
    <source>
        <strain evidence="3 4">SL3</strain>
    </source>
</reference>
<protein>
    <submittedName>
        <fullName evidence="3">GCN5 family acetyltransferase</fullName>
    </submittedName>
</protein>
<dbReference type="OrthoDB" id="51421at2157"/>
<evidence type="ECO:0000256" key="1">
    <source>
        <dbReference type="SAM" id="MobiDB-lite"/>
    </source>
</evidence>
<dbReference type="Gene3D" id="3.40.630.30">
    <property type="match status" value="1"/>
</dbReference>
<proteinExistence type="predicted"/>
<feature type="region of interest" description="Disordered" evidence="1">
    <location>
        <begin position="1"/>
        <end position="24"/>
    </location>
</feature>
<dbReference type="PANTHER" id="PTHR43328">
    <property type="entry name" value="ACETYLTRANSFERASE-RELATED"/>
    <property type="match status" value="1"/>
</dbReference>
<dbReference type="Proteomes" id="UP000037729">
    <property type="component" value="Unassembled WGS sequence"/>
</dbReference>
<organism evidence="3 4">
    <name type="scientific">Haloarcula rubripromontorii</name>
    <dbReference type="NCBI Taxonomy" id="1705562"/>
    <lineage>
        <taxon>Archaea</taxon>
        <taxon>Methanobacteriati</taxon>
        <taxon>Methanobacteriota</taxon>
        <taxon>Stenosarchaea group</taxon>
        <taxon>Halobacteria</taxon>
        <taxon>Halobacteriales</taxon>
        <taxon>Haloarculaceae</taxon>
        <taxon>Haloarcula</taxon>
    </lineage>
</organism>
<dbReference type="STRING" id="1705562.AMS69_05990"/>
<gene>
    <name evidence="3" type="ORF">AMS69_05990</name>
</gene>